<dbReference type="Proteomes" id="UP001281761">
    <property type="component" value="Unassembled WGS sequence"/>
</dbReference>
<accession>A0ABQ9XZP6</accession>
<evidence type="ECO:0000256" key="2">
    <source>
        <dbReference type="SAM" id="MobiDB-lite"/>
    </source>
</evidence>
<feature type="compositionally biased region" description="Basic and acidic residues" evidence="2">
    <location>
        <begin position="375"/>
        <end position="387"/>
    </location>
</feature>
<dbReference type="EMBL" id="JARBJD010000050">
    <property type="protein sequence ID" value="KAK2956956.1"/>
    <property type="molecule type" value="Genomic_DNA"/>
</dbReference>
<name>A0ABQ9XZP6_9EUKA</name>
<feature type="compositionally biased region" description="Polar residues" evidence="2">
    <location>
        <begin position="258"/>
        <end position="298"/>
    </location>
</feature>
<sequence length="405" mass="46594">METTLSRRPIDYSTVQETNKRLNNDINRIQAVLANRRGLIQNDAKMKDKVIDLDAELKQLRLTIKNKETELRVMHRDHLRQENKQSSEAIQQKLTAERTFLEDKNQKRERQEDTLKEGLERSRKLDETATKELETVKQQMDQLCAAMSDLGPDGREAVNGITGKRATDDDNEELSKMIAEKEKLERKLLRITEKKDKEISKEQTKIIKTNRVLEEWKEVVARLQNAERKKEAEIRNLSLQLDGMGRGQNRGTGYSPLRRSQQGQPFYSNAPISTRSYIQDQPSVRTSTHLESLSSARQPSPKLEYVNLENESSEPSQIEGDEARYDPEPQEEANDDDVHENEILDESQNRPEDNVEANDFSRPISSSGRIEEEEPQIKADADQKAPETDEVFNTSQTISPEQNPI</sequence>
<feature type="coiled-coil region" evidence="1">
    <location>
        <begin position="167"/>
        <end position="240"/>
    </location>
</feature>
<evidence type="ECO:0000313" key="3">
    <source>
        <dbReference type="EMBL" id="KAK2956956.1"/>
    </source>
</evidence>
<feature type="compositionally biased region" description="Acidic residues" evidence="2">
    <location>
        <begin position="328"/>
        <end position="345"/>
    </location>
</feature>
<proteinExistence type="predicted"/>
<feature type="region of interest" description="Disordered" evidence="2">
    <location>
        <begin position="97"/>
        <end position="130"/>
    </location>
</feature>
<protein>
    <submittedName>
        <fullName evidence="3">Uncharacterized protein</fullName>
    </submittedName>
</protein>
<comment type="caution">
    <text evidence="3">The sequence shown here is derived from an EMBL/GenBank/DDBJ whole genome shotgun (WGS) entry which is preliminary data.</text>
</comment>
<gene>
    <name evidence="3" type="ORF">BLNAU_8031</name>
</gene>
<reference evidence="3 4" key="1">
    <citation type="journal article" date="2022" name="bioRxiv">
        <title>Genomics of Preaxostyla Flagellates Illuminates Evolutionary Transitions and the Path Towards Mitochondrial Loss.</title>
        <authorList>
            <person name="Novak L.V.F."/>
            <person name="Treitli S.C."/>
            <person name="Pyrih J."/>
            <person name="Halakuc P."/>
            <person name="Pipaliya S.V."/>
            <person name="Vacek V."/>
            <person name="Brzon O."/>
            <person name="Soukal P."/>
            <person name="Eme L."/>
            <person name="Dacks J.B."/>
            <person name="Karnkowska A."/>
            <person name="Elias M."/>
            <person name="Hampl V."/>
        </authorList>
    </citation>
    <scope>NUCLEOTIDE SEQUENCE [LARGE SCALE GENOMIC DNA]</scope>
    <source>
        <strain evidence="3">NAU3</strain>
        <tissue evidence="3">Gut</tissue>
    </source>
</reference>
<organism evidence="3 4">
    <name type="scientific">Blattamonas nauphoetae</name>
    <dbReference type="NCBI Taxonomy" id="2049346"/>
    <lineage>
        <taxon>Eukaryota</taxon>
        <taxon>Metamonada</taxon>
        <taxon>Preaxostyla</taxon>
        <taxon>Oxymonadida</taxon>
        <taxon>Blattamonas</taxon>
    </lineage>
</organism>
<keyword evidence="1" id="KW-0175">Coiled coil</keyword>
<feature type="compositionally biased region" description="Polar residues" evidence="2">
    <location>
        <begin position="391"/>
        <end position="405"/>
    </location>
</feature>
<feature type="region of interest" description="Disordered" evidence="2">
    <location>
        <begin position="242"/>
        <end position="405"/>
    </location>
</feature>
<evidence type="ECO:0000256" key="1">
    <source>
        <dbReference type="SAM" id="Coils"/>
    </source>
</evidence>
<keyword evidence="4" id="KW-1185">Reference proteome</keyword>
<evidence type="ECO:0000313" key="4">
    <source>
        <dbReference type="Proteomes" id="UP001281761"/>
    </source>
</evidence>